<dbReference type="GO" id="GO:0005737">
    <property type="term" value="C:cytoplasm"/>
    <property type="evidence" value="ECO:0007669"/>
    <property type="project" value="UniProtKB-SubCell"/>
</dbReference>
<dbReference type="InterPro" id="IPR014729">
    <property type="entry name" value="Rossmann-like_a/b/a_fold"/>
</dbReference>
<dbReference type="Gene3D" id="1.10.730.10">
    <property type="entry name" value="Isoleucyl-tRNA Synthetase, Domain 1"/>
    <property type="match status" value="1"/>
</dbReference>
<dbReference type="RefSeq" id="WP_036815747.1">
    <property type="nucleotide sequence ID" value="NZ_AVBF01000004.1"/>
</dbReference>
<feature type="domain" description="DALR anticodon binding" evidence="13">
    <location>
        <begin position="437"/>
        <end position="556"/>
    </location>
</feature>
<dbReference type="GO" id="GO:0005524">
    <property type="term" value="F:ATP binding"/>
    <property type="evidence" value="ECO:0007669"/>
    <property type="project" value="UniProtKB-UniRule"/>
</dbReference>
<name>A0A0A2TI87_9BACI</name>
<evidence type="ECO:0000256" key="11">
    <source>
        <dbReference type="HAMAP-Rule" id="MF_00123"/>
    </source>
</evidence>
<keyword evidence="5 11" id="KW-0436">Ligase</keyword>
<dbReference type="SUPFAM" id="SSF52374">
    <property type="entry name" value="Nucleotidylyl transferase"/>
    <property type="match status" value="1"/>
</dbReference>
<keyword evidence="8 11" id="KW-0648">Protein biosynthesis</keyword>
<dbReference type="EC" id="6.1.1.19" evidence="11"/>
<dbReference type="SUPFAM" id="SSF47323">
    <property type="entry name" value="Anticodon-binding domain of a subclass of class I aminoacyl-tRNA synthetases"/>
    <property type="match status" value="1"/>
</dbReference>
<dbReference type="InterPro" id="IPR035684">
    <property type="entry name" value="ArgRS_core"/>
</dbReference>
<dbReference type="InterPro" id="IPR005148">
    <property type="entry name" value="Arg-tRNA-synth_N"/>
</dbReference>
<dbReference type="PRINTS" id="PR01038">
    <property type="entry name" value="TRNASYNTHARG"/>
</dbReference>
<dbReference type="InterPro" id="IPR008909">
    <property type="entry name" value="DALR_anticod-bd"/>
</dbReference>
<keyword evidence="16" id="KW-1185">Reference proteome</keyword>
<evidence type="ECO:0000256" key="7">
    <source>
        <dbReference type="ARBA" id="ARBA00022840"/>
    </source>
</evidence>
<evidence type="ECO:0000256" key="3">
    <source>
        <dbReference type="ARBA" id="ARBA00011245"/>
    </source>
</evidence>
<keyword evidence="9 11" id="KW-0030">Aminoacyl-tRNA synthetase</keyword>
<protein>
    <recommendedName>
        <fullName evidence="11">Arginine--tRNA ligase</fullName>
        <ecNumber evidence="11">6.1.1.19</ecNumber>
    </recommendedName>
    <alternativeName>
        <fullName evidence="11">Arginyl-tRNA synthetase</fullName>
        <shortName evidence="11">ArgRS</shortName>
    </alternativeName>
</protein>
<evidence type="ECO:0000256" key="1">
    <source>
        <dbReference type="ARBA" id="ARBA00004496"/>
    </source>
</evidence>
<comment type="subunit">
    <text evidence="3 11">Monomer.</text>
</comment>
<gene>
    <name evidence="11 15" type="primary">argS</name>
    <name evidence="15" type="ORF">N782_08950</name>
</gene>
<dbReference type="eggNOG" id="COG0018">
    <property type="taxonomic scope" value="Bacteria"/>
</dbReference>
<dbReference type="InterPro" id="IPR001278">
    <property type="entry name" value="Arg-tRNA-ligase"/>
</dbReference>
<reference evidence="15 16" key="1">
    <citation type="journal article" date="2015" name="Stand. Genomic Sci.">
        <title>High quality draft genome sequence of the moderately halophilic bacterium Pontibacillus yanchengensis Y32(T) and comparison among Pontibacillus genomes.</title>
        <authorList>
            <person name="Huang J."/>
            <person name="Qiao Z.X."/>
            <person name="Tang J.W."/>
            <person name="Wang G."/>
        </authorList>
    </citation>
    <scope>NUCLEOTIDE SEQUENCE [LARGE SCALE GENOMIC DNA]</scope>
    <source>
        <strain evidence="15 16">Y32</strain>
    </source>
</reference>
<evidence type="ECO:0000256" key="4">
    <source>
        <dbReference type="ARBA" id="ARBA00022490"/>
    </source>
</evidence>
<keyword evidence="4 11" id="KW-0963">Cytoplasm</keyword>
<dbReference type="Gene3D" id="3.40.50.620">
    <property type="entry name" value="HUPs"/>
    <property type="match status" value="1"/>
</dbReference>
<dbReference type="HAMAP" id="MF_00123">
    <property type="entry name" value="Arg_tRNA_synth"/>
    <property type="match status" value="1"/>
</dbReference>
<evidence type="ECO:0000256" key="10">
    <source>
        <dbReference type="ARBA" id="ARBA00049339"/>
    </source>
</evidence>
<accession>A0A0A2TI87</accession>
<dbReference type="FunFam" id="1.10.730.10:FF:000008">
    <property type="entry name" value="Arginine--tRNA ligase"/>
    <property type="match status" value="1"/>
</dbReference>
<dbReference type="SMART" id="SM01016">
    <property type="entry name" value="Arg_tRNA_synt_N"/>
    <property type="match status" value="1"/>
</dbReference>
<dbReference type="Gene3D" id="3.30.1360.70">
    <property type="entry name" value="Arginyl tRNA synthetase N-terminal domain"/>
    <property type="match status" value="1"/>
</dbReference>
<dbReference type="NCBIfam" id="TIGR00456">
    <property type="entry name" value="argS"/>
    <property type="match status" value="1"/>
</dbReference>
<comment type="catalytic activity">
    <reaction evidence="10 11">
        <text>tRNA(Arg) + L-arginine + ATP = L-arginyl-tRNA(Arg) + AMP + diphosphate</text>
        <dbReference type="Rhea" id="RHEA:20301"/>
        <dbReference type="Rhea" id="RHEA-COMP:9658"/>
        <dbReference type="Rhea" id="RHEA-COMP:9673"/>
        <dbReference type="ChEBI" id="CHEBI:30616"/>
        <dbReference type="ChEBI" id="CHEBI:32682"/>
        <dbReference type="ChEBI" id="CHEBI:33019"/>
        <dbReference type="ChEBI" id="CHEBI:78442"/>
        <dbReference type="ChEBI" id="CHEBI:78513"/>
        <dbReference type="ChEBI" id="CHEBI:456215"/>
        <dbReference type="EC" id="6.1.1.19"/>
    </reaction>
</comment>
<dbReference type="InterPro" id="IPR001412">
    <property type="entry name" value="aa-tRNA-synth_I_CS"/>
</dbReference>
<evidence type="ECO:0000256" key="2">
    <source>
        <dbReference type="ARBA" id="ARBA00005594"/>
    </source>
</evidence>
<comment type="subcellular location">
    <subcellularLocation>
        <location evidence="1 11">Cytoplasm</location>
    </subcellularLocation>
</comment>
<dbReference type="SUPFAM" id="SSF55190">
    <property type="entry name" value="Arginyl-tRNA synthetase (ArgRS), N-terminal 'additional' domain"/>
    <property type="match status" value="1"/>
</dbReference>
<dbReference type="STRING" id="1385514.N782_08950"/>
<evidence type="ECO:0000256" key="8">
    <source>
        <dbReference type="ARBA" id="ARBA00022917"/>
    </source>
</evidence>
<sequence length="556" mass="63309">MNIVEQTEQRLKDEIIQAVLKAELATESQLPPVVLEQPKDKNHGDYATNMAMQLAKVARKAPRQIAEDIVAHFDTTKASIDKMEIAGPGFINFFMDNQYLTNLVPTILKAGESYGSSMVGNGHKVQVEFVSANPTGVLHLGHARGASVGDAMCNIMAKAGYNVAREYYINDAGNQINNLATSVEARYMQALGDDFPMPEDGYHGKDIIELGEKLVEEYGDEWKHKSEDERLSFFREYGLKYELNKIEQDLEEYRVPFDHWFSETSLYTEGKVESIVETLREKGYVYEQDGATWFRSTDFGDDKDRVLIKNDDTYTYLTPDIAYHKNKLDRGFETLINIWGADHHGYIPRMKAAIQALGYDEDTLEVEIIQMVNLFQDGEKVKMSKRTGKAVTLRELMEEVGIDAMRYFFVMRSSDSHLDFDMDLAKSESNDNPVFYVQYAHARICTMLRQASEKGFELTEDIDPSHLNSEKEEALLKRLGDFPQTVADAAQKRTPHRVTQYVFDLASDLHSFYNAEKVVDENQPERTRARVALMEATRQTLQNALKLIGVSAPERM</sequence>
<dbReference type="InterPro" id="IPR036695">
    <property type="entry name" value="Arg-tRNA-synth_N_sf"/>
</dbReference>
<feature type="domain" description="Arginyl tRNA synthetase N-terminal" evidence="14">
    <location>
        <begin position="9"/>
        <end position="95"/>
    </location>
</feature>
<evidence type="ECO:0000259" key="14">
    <source>
        <dbReference type="SMART" id="SM01016"/>
    </source>
</evidence>
<keyword evidence="7 11" id="KW-0067">ATP-binding</keyword>
<comment type="caution">
    <text evidence="15">The sequence shown here is derived from an EMBL/GenBank/DDBJ whole genome shotgun (WGS) entry which is preliminary data.</text>
</comment>
<feature type="short sequence motif" description="'HIGH' region" evidence="11">
    <location>
        <begin position="132"/>
        <end position="142"/>
    </location>
</feature>
<dbReference type="PROSITE" id="PS00178">
    <property type="entry name" value="AA_TRNA_LIGASE_I"/>
    <property type="match status" value="1"/>
</dbReference>
<evidence type="ECO:0000256" key="5">
    <source>
        <dbReference type="ARBA" id="ARBA00022598"/>
    </source>
</evidence>
<dbReference type="PANTHER" id="PTHR11956">
    <property type="entry name" value="ARGINYL-TRNA SYNTHETASE"/>
    <property type="match status" value="1"/>
</dbReference>
<organism evidence="15 16">
    <name type="scientific">Pontibacillus yanchengensis Y32</name>
    <dbReference type="NCBI Taxonomy" id="1385514"/>
    <lineage>
        <taxon>Bacteria</taxon>
        <taxon>Bacillati</taxon>
        <taxon>Bacillota</taxon>
        <taxon>Bacilli</taxon>
        <taxon>Bacillales</taxon>
        <taxon>Bacillaceae</taxon>
        <taxon>Pontibacillus</taxon>
    </lineage>
</organism>
<evidence type="ECO:0000256" key="9">
    <source>
        <dbReference type="ARBA" id="ARBA00023146"/>
    </source>
</evidence>
<dbReference type="OrthoDB" id="9805987at2"/>
<evidence type="ECO:0000259" key="13">
    <source>
        <dbReference type="SMART" id="SM00836"/>
    </source>
</evidence>
<dbReference type="GO" id="GO:0006420">
    <property type="term" value="P:arginyl-tRNA aminoacylation"/>
    <property type="evidence" value="ECO:0007669"/>
    <property type="project" value="UniProtKB-UniRule"/>
</dbReference>
<keyword evidence="6 11" id="KW-0547">Nucleotide-binding</keyword>
<dbReference type="Proteomes" id="UP000030147">
    <property type="component" value="Unassembled WGS sequence"/>
</dbReference>
<dbReference type="PANTHER" id="PTHR11956:SF5">
    <property type="entry name" value="ARGININE--TRNA LIGASE, CYTOPLASMIC"/>
    <property type="match status" value="1"/>
</dbReference>
<dbReference type="EMBL" id="AVBF01000004">
    <property type="protein sequence ID" value="KGP74173.1"/>
    <property type="molecule type" value="Genomic_DNA"/>
</dbReference>
<dbReference type="InterPro" id="IPR009080">
    <property type="entry name" value="tRNAsynth_Ia_anticodon-bd"/>
</dbReference>
<dbReference type="CDD" id="cd07956">
    <property type="entry name" value="Anticodon_Ia_Arg"/>
    <property type="match status" value="1"/>
</dbReference>
<dbReference type="GO" id="GO:0004814">
    <property type="term" value="F:arginine-tRNA ligase activity"/>
    <property type="evidence" value="ECO:0007669"/>
    <property type="project" value="UniProtKB-UniRule"/>
</dbReference>
<dbReference type="Pfam" id="PF03485">
    <property type="entry name" value="Arg_tRNA_synt_N"/>
    <property type="match status" value="1"/>
</dbReference>
<dbReference type="SMART" id="SM00836">
    <property type="entry name" value="DALR_1"/>
    <property type="match status" value="1"/>
</dbReference>
<evidence type="ECO:0000256" key="6">
    <source>
        <dbReference type="ARBA" id="ARBA00022741"/>
    </source>
</evidence>
<dbReference type="Pfam" id="PF00750">
    <property type="entry name" value="tRNA-synt_1d"/>
    <property type="match status" value="1"/>
</dbReference>
<proteinExistence type="inferred from homology"/>
<dbReference type="AlphaFoldDB" id="A0A0A2TI87"/>
<dbReference type="Pfam" id="PF05746">
    <property type="entry name" value="DALR_1"/>
    <property type="match status" value="1"/>
</dbReference>
<dbReference type="CDD" id="cd00671">
    <property type="entry name" value="ArgRS_core"/>
    <property type="match status" value="1"/>
</dbReference>
<evidence type="ECO:0000313" key="15">
    <source>
        <dbReference type="EMBL" id="KGP74173.1"/>
    </source>
</evidence>
<comment type="similarity">
    <text evidence="2 11 12">Belongs to the class-I aminoacyl-tRNA synthetase family.</text>
</comment>
<dbReference type="FunFam" id="3.30.1360.70:FF:000003">
    <property type="entry name" value="Arginine--tRNA ligase"/>
    <property type="match status" value="1"/>
</dbReference>
<evidence type="ECO:0000256" key="12">
    <source>
        <dbReference type="RuleBase" id="RU363038"/>
    </source>
</evidence>
<dbReference type="FunFam" id="3.40.50.620:FF:000062">
    <property type="entry name" value="Arginine--tRNA ligase"/>
    <property type="match status" value="1"/>
</dbReference>
<evidence type="ECO:0000313" key="16">
    <source>
        <dbReference type="Proteomes" id="UP000030147"/>
    </source>
</evidence>